<evidence type="ECO:0000259" key="4">
    <source>
        <dbReference type="PROSITE" id="PS01124"/>
    </source>
</evidence>
<evidence type="ECO:0000256" key="2">
    <source>
        <dbReference type="ARBA" id="ARBA00023125"/>
    </source>
</evidence>
<proteinExistence type="predicted"/>
<gene>
    <name evidence="5" type="ORF">ACFSQW_03735</name>
</gene>
<dbReference type="RefSeq" id="WP_210355159.1">
    <property type="nucleotide sequence ID" value="NZ_JAEQMU010000004.1"/>
</dbReference>
<feature type="domain" description="HTH araC/xylS-type" evidence="4">
    <location>
        <begin position="232"/>
        <end position="328"/>
    </location>
</feature>
<comment type="caution">
    <text evidence="5">The sequence shown here is derived from an EMBL/GenBank/DDBJ whole genome shotgun (WGS) entry which is preliminary data.</text>
</comment>
<keyword evidence="1" id="KW-0805">Transcription regulation</keyword>
<dbReference type="PROSITE" id="PS01124">
    <property type="entry name" value="HTH_ARAC_FAMILY_2"/>
    <property type="match status" value="1"/>
</dbReference>
<dbReference type="InterPro" id="IPR018062">
    <property type="entry name" value="HTH_AraC-typ_CS"/>
</dbReference>
<reference evidence="6" key="1">
    <citation type="journal article" date="2019" name="Int. J. Syst. Evol. Microbiol.">
        <title>The Global Catalogue of Microorganisms (GCM) 10K type strain sequencing project: providing services to taxonomists for standard genome sequencing and annotation.</title>
        <authorList>
            <consortium name="The Broad Institute Genomics Platform"/>
            <consortium name="The Broad Institute Genome Sequencing Center for Infectious Disease"/>
            <person name="Wu L."/>
            <person name="Ma J."/>
        </authorList>
    </citation>
    <scope>NUCLEOTIDE SEQUENCE [LARGE SCALE GENOMIC DNA]</scope>
    <source>
        <strain evidence="6">KCTC 52298</strain>
    </source>
</reference>
<evidence type="ECO:0000256" key="3">
    <source>
        <dbReference type="ARBA" id="ARBA00023163"/>
    </source>
</evidence>
<dbReference type="Pfam" id="PF12833">
    <property type="entry name" value="HTH_18"/>
    <property type="match status" value="1"/>
</dbReference>
<dbReference type="InterPro" id="IPR053142">
    <property type="entry name" value="PchR_regulatory_protein"/>
</dbReference>
<keyword evidence="2" id="KW-0238">DNA-binding</keyword>
<name>A0ABW5KXY5_9SPHI</name>
<organism evidence="5 6">
    <name type="scientific">Sphingobacterium tabacisoli</name>
    <dbReference type="NCBI Taxonomy" id="2044855"/>
    <lineage>
        <taxon>Bacteria</taxon>
        <taxon>Pseudomonadati</taxon>
        <taxon>Bacteroidota</taxon>
        <taxon>Sphingobacteriia</taxon>
        <taxon>Sphingobacteriales</taxon>
        <taxon>Sphingobacteriaceae</taxon>
        <taxon>Sphingobacterium</taxon>
    </lineage>
</organism>
<keyword evidence="3" id="KW-0804">Transcription</keyword>
<dbReference type="PROSITE" id="PS00041">
    <property type="entry name" value="HTH_ARAC_FAMILY_1"/>
    <property type="match status" value="1"/>
</dbReference>
<sequence length="328" mass="38246">MRLSAKLKQVDRYYIQKEIDDAYNRSTLLDEREVDIVEDRIGQITYKQMSCGGMLLIDVTMTLQHAMTDIFKIDGESVMMEFMFDSKIEADIDKLTHSTWDLANTHNITFSKNYQGRFKIPPNIPVQFLIIILSKEYYFNLIPKDYILHQEFANNIFEQKTATLSGTMLQFNPSMHAVIHEIRSCTRKGELKRLYIENKIQELLLLQLEINQKQHLLYNRSGLNDRDHKKLLEAKNILDIGFRDAPGIPELARMSYLNEFKLKKGFKSCFGMTIKSYVISLRMRHAIDLLNEEKHSITEIAYLCGYNGIVQFSSAFKAYYGYAPSNMK</sequence>
<protein>
    <submittedName>
        <fullName evidence="5">Helix-turn-helix domain-containing protein</fullName>
    </submittedName>
</protein>
<dbReference type="Proteomes" id="UP001597440">
    <property type="component" value="Unassembled WGS sequence"/>
</dbReference>
<evidence type="ECO:0000313" key="6">
    <source>
        <dbReference type="Proteomes" id="UP001597440"/>
    </source>
</evidence>
<accession>A0ABW5KXY5</accession>
<dbReference type="PANTHER" id="PTHR47893:SF1">
    <property type="entry name" value="REGULATORY PROTEIN PCHR"/>
    <property type="match status" value="1"/>
</dbReference>
<dbReference type="EMBL" id="JBHULD010000004">
    <property type="protein sequence ID" value="MFD2553486.1"/>
    <property type="molecule type" value="Genomic_DNA"/>
</dbReference>
<evidence type="ECO:0000313" key="5">
    <source>
        <dbReference type="EMBL" id="MFD2553486.1"/>
    </source>
</evidence>
<dbReference type="SUPFAM" id="SSF46689">
    <property type="entry name" value="Homeodomain-like"/>
    <property type="match status" value="1"/>
</dbReference>
<keyword evidence="6" id="KW-1185">Reference proteome</keyword>
<dbReference type="InterPro" id="IPR009057">
    <property type="entry name" value="Homeodomain-like_sf"/>
</dbReference>
<dbReference type="InterPro" id="IPR018060">
    <property type="entry name" value="HTH_AraC"/>
</dbReference>
<dbReference type="Gene3D" id="1.10.10.60">
    <property type="entry name" value="Homeodomain-like"/>
    <property type="match status" value="2"/>
</dbReference>
<dbReference type="PANTHER" id="PTHR47893">
    <property type="entry name" value="REGULATORY PROTEIN PCHR"/>
    <property type="match status" value="1"/>
</dbReference>
<dbReference type="SMART" id="SM00342">
    <property type="entry name" value="HTH_ARAC"/>
    <property type="match status" value="1"/>
</dbReference>
<evidence type="ECO:0000256" key="1">
    <source>
        <dbReference type="ARBA" id="ARBA00023015"/>
    </source>
</evidence>